<dbReference type="NCBIfam" id="TIGR04265">
    <property type="entry name" value="bac_cardiolipin"/>
    <property type="match status" value="1"/>
</dbReference>
<comment type="function">
    <text evidence="1">Could be a virulence factor.</text>
</comment>
<dbReference type="GO" id="GO:0005886">
    <property type="term" value="C:plasma membrane"/>
    <property type="evidence" value="ECO:0007669"/>
    <property type="project" value="UniProtKB-SubCell"/>
</dbReference>
<keyword evidence="9" id="KW-0677">Repeat</keyword>
<evidence type="ECO:0000256" key="2">
    <source>
        <dbReference type="ARBA" id="ARBA00004613"/>
    </source>
</evidence>
<keyword evidence="14" id="KW-1208">Phospholipid metabolism</keyword>
<dbReference type="Pfam" id="PF13091">
    <property type="entry name" value="PLDc_2"/>
    <property type="match status" value="2"/>
</dbReference>
<dbReference type="SMART" id="SM00155">
    <property type="entry name" value="PLDc"/>
    <property type="match status" value="2"/>
</dbReference>
<dbReference type="RefSeq" id="WP_379802076.1">
    <property type="nucleotide sequence ID" value="NZ_JBHRWF010000006.1"/>
</dbReference>
<dbReference type="PANTHER" id="PTHR21248:SF22">
    <property type="entry name" value="PHOSPHOLIPASE D"/>
    <property type="match status" value="1"/>
</dbReference>
<evidence type="ECO:0000256" key="10">
    <source>
        <dbReference type="ARBA" id="ARBA00022989"/>
    </source>
</evidence>
<evidence type="ECO:0000256" key="14">
    <source>
        <dbReference type="ARBA" id="ARBA00023264"/>
    </source>
</evidence>
<protein>
    <recommendedName>
        <fullName evidence="15">Cardiolipin synthase</fullName>
        <ecNumber evidence="15">2.7.8.-</ecNumber>
    </recommendedName>
</protein>
<evidence type="ECO:0000256" key="16">
    <source>
        <dbReference type="SAM" id="Phobius"/>
    </source>
</evidence>
<proteinExistence type="predicted"/>
<evidence type="ECO:0000313" key="19">
    <source>
        <dbReference type="Proteomes" id="UP000249453"/>
    </source>
</evidence>
<evidence type="ECO:0000256" key="1">
    <source>
        <dbReference type="ARBA" id="ARBA00003145"/>
    </source>
</evidence>
<evidence type="ECO:0000256" key="11">
    <source>
        <dbReference type="ARBA" id="ARBA00023098"/>
    </source>
</evidence>
<dbReference type="GO" id="GO:0008808">
    <property type="term" value="F:cardiolipin synthase activity"/>
    <property type="evidence" value="ECO:0007669"/>
    <property type="project" value="UniProtKB-UniRule"/>
</dbReference>
<evidence type="ECO:0000256" key="8">
    <source>
        <dbReference type="ARBA" id="ARBA00022692"/>
    </source>
</evidence>
<keyword evidence="5" id="KW-0444">Lipid biosynthesis</keyword>
<gene>
    <name evidence="18" type="ORF">C7374_11936</name>
</gene>
<reference evidence="18 19" key="1">
    <citation type="submission" date="2018-06" db="EMBL/GenBank/DDBJ databases">
        <title>Genomic Encyclopedia of Type Strains, Phase IV (KMG-IV): sequencing the most valuable type-strain genomes for metagenomic binning, comparative biology and taxonomic classification.</title>
        <authorList>
            <person name="Goeker M."/>
        </authorList>
    </citation>
    <scope>NUCLEOTIDE SEQUENCE [LARGE SCALE GENOMIC DNA]</scope>
    <source>
        <strain evidence="18 19">DSM 26720</strain>
    </source>
</reference>
<dbReference type="EC" id="2.7.8.-" evidence="15"/>
<keyword evidence="11" id="KW-0443">Lipid metabolism</keyword>
<keyword evidence="4" id="KW-1003">Cell membrane</keyword>
<accession>A0A364JS52</accession>
<evidence type="ECO:0000256" key="15">
    <source>
        <dbReference type="NCBIfam" id="TIGR04265"/>
    </source>
</evidence>
<evidence type="ECO:0000256" key="5">
    <source>
        <dbReference type="ARBA" id="ARBA00022516"/>
    </source>
</evidence>
<feature type="domain" description="PLD phosphodiesterase" evidence="17">
    <location>
        <begin position="228"/>
        <end position="255"/>
    </location>
</feature>
<evidence type="ECO:0000256" key="12">
    <source>
        <dbReference type="ARBA" id="ARBA00023136"/>
    </source>
</evidence>
<dbReference type="EMBL" id="QLMK01000019">
    <property type="protein sequence ID" value="RAK25791.1"/>
    <property type="molecule type" value="Genomic_DNA"/>
</dbReference>
<dbReference type="AlphaFoldDB" id="A0A364JS52"/>
<keyword evidence="19" id="KW-1185">Reference proteome</keyword>
<dbReference type="PROSITE" id="PS50035">
    <property type="entry name" value="PLD"/>
    <property type="match status" value="2"/>
</dbReference>
<dbReference type="InterPro" id="IPR025202">
    <property type="entry name" value="PLD-like_dom"/>
</dbReference>
<dbReference type="CDD" id="cd09158">
    <property type="entry name" value="PLDc_EcCLS_like_2"/>
    <property type="match status" value="1"/>
</dbReference>
<keyword evidence="8 16" id="KW-0812">Transmembrane</keyword>
<keyword evidence="6" id="KW-0964">Secreted</keyword>
<evidence type="ECO:0000256" key="9">
    <source>
        <dbReference type="ARBA" id="ARBA00022737"/>
    </source>
</evidence>
<keyword evidence="13" id="KW-0594">Phospholipid biosynthesis</keyword>
<evidence type="ECO:0000256" key="4">
    <source>
        <dbReference type="ARBA" id="ARBA00022475"/>
    </source>
</evidence>
<feature type="transmembrane region" description="Helical" evidence="16">
    <location>
        <begin position="48"/>
        <end position="66"/>
    </location>
</feature>
<dbReference type="InterPro" id="IPR001736">
    <property type="entry name" value="PLipase_D/transphosphatidylase"/>
</dbReference>
<dbReference type="Proteomes" id="UP000249453">
    <property type="component" value="Unassembled WGS sequence"/>
</dbReference>
<comment type="subcellular location">
    <subcellularLocation>
        <location evidence="3">Cell membrane</location>
        <topology evidence="3">Multi-pass membrane protein</topology>
    </subcellularLocation>
    <subcellularLocation>
        <location evidence="2">Secreted</location>
    </subcellularLocation>
</comment>
<evidence type="ECO:0000256" key="13">
    <source>
        <dbReference type="ARBA" id="ARBA00023209"/>
    </source>
</evidence>
<dbReference type="CDD" id="cd09152">
    <property type="entry name" value="PLDc_EcCLS_like_1"/>
    <property type="match status" value="1"/>
</dbReference>
<evidence type="ECO:0000256" key="3">
    <source>
        <dbReference type="ARBA" id="ARBA00004651"/>
    </source>
</evidence>
<evidence type="ECO:0000259" key="17">
    <source>
        <dbReference type="PROSITE" id="PS50035"/>
    </source>
</evidence>
<dbReference type="PANTHER" id="PTHR21248">
    <property type="entry name" value="CARDIOLIPIN SYNTHASE"/>
    <property type="match status" value="1"/>
</dbReference>
<dbReference type="Gene3D" id="3.30.870.10">
    <property type="entry name" value="Endonuclease Chain A"/>
    <property type="match status" value="2"/>
</dbReference>
<dbReference type="SUPFAM" id="SSF56024">
    <property type="entry name" value="Phospholipase D/nuclease"/>
    <property type="match status" value="2"/>
</dbReference>
<feature type="transmembrane region" description="Helical" evidence="16">
    <location>
        <begin position="15"/>
        <end position="36"/>
    </location>
</feature>
<keyword evidence="12 16" id="KW-0472">Membrane</keyword>
<keyword evidence="10 16" id="KW-1133">Transmembrane helix</keyword>
<name>A0A364JS52_9HYPH</name>
<dbReference type="GO" id="GO:0032049">
    <property type="term" value="P:cardiolipin biosynthetic process"/>
    <property type="evidence" value="ECO:0007669"/>
    <property type="project" value="UniProtKB-UniRule"/>
</dbReference>
<dbReference type="Pfam" id="PF13396">
    <property type="entry name" value="PLDc_N"/>
    <property type="match status" value="1"/>
</dbReference>
<keyword evidence="7" id="KW-0808">Transferase</keyword>
<dbReference type="GO" id="GO:0005576">
    <property type="term" value="C:extracellular region"/>
    <property type="evidence" value="ECO:0007669"/>
    <property type="project" value="UniProtKB-SubCell"/>
</dbReference>
<dbReference type="InterPro" id="IPR027379">
    <property type="entry name" value="CLS_N"/>
</dbReference>
<evidence type="ECO:0000256" key="6">
    <source>
        <dbReference type="ARBA" id="ARBA00022525"/>
    </source>
</evidence>
<evidence type="ECO:0000256" key="7">
    <source>
        <dbReference type="ARBA" id="ARBA00022679"/>
    </source>
</evidence>
<comment type="caution">
    <text evidence="18">The sequence shown here is derived from an EMBL/GenBank/DDBJ whole genome shotgun (WGS) entry which is preliminary data.</text>
</comment>
<sequence>MRSKTSSALVPHRKITMLLFAAHFFVIIISAAHILLRPNRQPESRAAWLVLVFALPFIGALMYFFLGRTNIGHERSQKLRQAFSALPRPDTPQAVNLAETQPCADRYAALFKVGESISGYQAVSGNSAELMADSDATISQMIADIDAAQDHVHLLFYIWLADNNGTKMAEALMRAARRGVVCRALVDNLGSREFIQSNLWKELSNAGVKTLTALGDGSPWRSLFKSRIDLRNHRKILVIDNQITYCGSQNCADPAFLPKAKYAPWVDAVMRFEGPVVRQNQHLFASDWMGNGGDDITDILLQPAKQISSGFTAQVIGTGPTFRSSAMPELFQTLIYAAQEELCITTPYYVPDAALQSALRASANRGVITTLILPARNDDFAVGATSRSYYEDLLLAGVHIYEFQPGLLHTKSITVDNEVALIGSANMDRRSFDLNYENNILLRDKTATAQLRERQRSYCDQSRKVTLDDVRRWSNFERIKNNALAILSPVL</sequence>
<dbReference type="InterPro" id="IPR022924">
    <property type="entry name" value="Cardiolipin_synthase"/>
</dbReference>
<feature type="domain" description="PLD phosphodiesterase" evidence="17">
    <location>
        <begin position="404"/>
        <end position="431"/>
    </location>
</feature>
<evidence type="ECO:0000313" key="18">
    <source>
        <dbReference type="EMBL" id="RAK25791.1"/>
    </source>
</evidence>
<organism evidence="18 19">
    <name type="scientific">Falsochrobactrum ovis</name>
    <dbReference type="NCBI Taxonomy" id="1293442"/>
    <lineage>
        <taxon>Bacteria</taxon>
        <taxon>Pseudomonadati</taxon>
        <taxon>Pseudomonadota</taxon>
        <taxon>Alphaproteobacteria</taxon>
        <taxon>Hyphomicrobiales</taxon>
        <taxon>Brucellaceae</taxon>
        <taxon>Falsochrobactrum</taxon>
    </lineage>
</organism>